<sequence length="764" mass="86940">MAELEHFSHGCALTPPDIVAKNVCNICYKDEPVEFSCKPCNFDLCKACSKLPQKVSHDFHPDHLLEFHLAQFDRKPGHVICSGCGDMCSGSFYECKECEVYLDLSCALLMNILTCWNAEPLPHYSHRHVLRRSRPGPDARGSCILCELPLSPSAICYGCVHCYMFFHERCIDLPTEIQHPVHPAHSLKRLDYIYTCGDGINCSACGHLIDGSPFGCPKCKFYLHMRCADSLLRGLLHKSHRHRLFFVDSGAEKFSSFKTPCQICMRSCVHSLDSYYKCVECCLDFHFECLDIPHSVVKKSCHIHPLVCKIRFLAEDDAVEYCGVCETMVNTGHHAYSCKECDFLGHIECILHEEVPSPMFLKDLYSSTNQENTRPTNVEDFEPSLLIESELMINDVGHIHVMRHVDMSDLDGRADCNICDEPILDSPYKCETCSFWTHNFCAELGKPLTHWLHLNHPLTLSRSPTEKMLFCAVCEGQITGFNLFCRICDFTINISCALQGKHSLGVLGLKFMGILRQGCMRQKHMVSHVYISRSYPQSCTICDEIMYGRAVSCMRCEEIYHLECYLVGRLQRLLRHPLHSNHWLEVSHQSGSTCVACKLSIIKYCYHCSTCEVNFHIECINAVNTSGKARSHSHNLYNFWIDDLNGTRVCNVCAQTCGASFYGCIDCNFNAHVECIGFPDKVKIQQHQHTLSQQALPEARDCSLCGSRCYNMAYSCNHCKDIFHMKCIMPTSDREAATEEEQCQDIYLMSLERNLFDMFGETES</sequence>
<keyword evidence="4" id="KW-0862">Zinc</keyword>
<gene>
    <name evidence="6" type="ORF">MERR_LOCUS32058</name>
</gene>
<evidence type="ECO:0000256" key="2">
    <source>
        <dbReference type="ARBA" id="ARBA00022737"/>
    </source>
</evidence>
<dbReference type="PANTHER" id="PTHR46288">
    <property type="entry name" value="PHORBOL-ESTER/DAG-TYPE DOMAIN-CONTAINING PROTEIN"/>
    <property type="match status" value="1"/>
</dbReference>
<dbReference type="PROSITE" id="PS50081">
    <property type="entry name" value="ZF_DAG_PE_2"/>
    <property type="match status" value="3"/>
</dbReference>
<organism evidence="6 7">
    <name type="scientific">Microthlaspi erraticum</name>
    <dbReference type="NCBI Taxonomy" id="1685480"/>
    <lineage>
        <taxon>Eukaryota</taxon>
        <taxon>Viridiplantae</taxon>
        <taxon>Streptophyta</taxon>
        <taxon>Embryophyta</taxon>
        <taxon>Tracheophyta</taxon>
        <taxon>Spermatophyta</taxon>
        <taxon>Magnoliopsida</taxon>
        <taxon>eudicotyledons</taxon>
        <taxon>Gunneridae</taxon>
        <taxon>Pentapetalae</taxon>
        <taxon>rosids</taxon>
        <taxon>malvids</taxon>
        <taxon>Brassicales</taxon>
        <taxon>Brassicaceae</taxon>
        <taxon>Coluteocarpeae</taxon>
        <taxon>Microthlaspi</taxon>
    </lineage>
</organism>
<keyword evidence="2" id="KW-0677">Repeat</keyword>
<keyword evidence="3" id="KW-0863">Zinc-finger</keyword>
<dbReference type="InterPro" id="IPR046349">
    <property type="entry name" value="C1-like_sf"/>
</dbReference>
<protein>
    <recommendedName>
        <fullName evidence="5">Phorbol-ester/DAG-type domain-containing protein</fullName>
    </recommendedName>
</protein>
<dbReference type="SMART" id="SM00249">
    <property type="entry name" value="PHD"/>
    <property type="match status" value="5"/>
</dbReference>
<dbReference type="SMART" id="SM00109">
    <property type="entry name" value="C1"/>
    <property type="match status" value="8"/>
</dbReference>
<accession>A0A6D2JM43</accession>
<proteinExistence type="predicted"/>
<name>A0A6D2JM43_9BRAS</name>
<feature type="domain" description="Phorbol-ester/DAG-type" evidence="5">
    <location>
        <begin position="688"/>
        <end position="743"/>
    </location>
</feature>
<evidence type="ECO:0000256" key="4">
    <source>
        <dbReference type="ARBA" id="ARBA00022833"/>
    </source>
</evidence>
<dbReference type="Proteomes" id="UP000467841">
    <property type="component" value="Unassembled WGS sequence"/>
</dbReference>
<keyword evidence="7" id="KW-1185">Reference proteome</keyword>
<dbReference type="Pfam" id="PF03107">
    <property type="entry name" value="C1_2"/>
    <property type="match status" value="3"/>
</dbReference>
<evidence type="ECO:0000313" key="7">
    <source>
        <dbReference type="Proteomes" id="UP000467841"/>
    </source>
</evidence>
<dbReference type="InterPro" id="IPR004146">
    <property type="entry name" value="DC1"/>
</dbReference>
<feature type="domain" description="Phorbol-ester/DAG-type" evidence="5">
    <location>
        <begin position="527"/>
        <end position="564"/>
    </location>
</feature>
<dbReference type="InterPro" id="IPR002219">
    <property type="entry name" value="PKC_DAG/PE"/>
</dbReference>
<keyword evidence="1" id="KW-0479">Metal-binding</keyword>
<dbReference type="EMBL" id="CACVBM020001307">
    <property type="protein sequence ID" value="CAA7044823.1"/>
    <property type="molecule type" value="Genomic_DNA"/>
</dbReference>
<dbReference type="GO" id="GO:0008270">
    <property type="term" value="F:zinc ion binding"/>
    <property type="evidence" value="ECO:0007669"/>
    <property type="project" value="UniProtKB-KW"/>
</dbReference>
<dbReference type="SUPFAM" id="SSF57889">
    <property type="entry name" value="Cysteine-rich domain"/>
    <property type="match status" value="7"/>
</dbReference>
<dbReference type="OrthoDB" id="1884766at2759"/>
<reference evidence="6" key="1">
    <citation type="submission" date="2020-01" db="EMBL/GenBank/DDBJ databases">
        <authorList>
            <person name="Mishra B."/>
        </authorList>
    </citation>
    <scope>NUCLEOTIDE SEQUENCE [LARGE SCALE GENOMIC DNA]</scope>
</reference>
<comment type="caution">
    <text evidence="6">The sequence shown here is derived from an EMBL/GenBank/DDBJ whole genome shotgun (WGS) entry which is preliminary data.</text>
</comment>
<dbReference type="PANTHER" id="PTHR46288:SF27">
    <property type="entry name" value="CYSTEINE_HISTIDINE-RICH C1 DOMAIN FAMILY PROTEIN"/>
    <property type="match status" value="1"/>
</dbReference>
<dbReference type="AlphaFoldDB" id="A0A6D2JM43"/>
<evidence type="ECO:0000256" key="1">
    <source>
        <dbReference type="ARBA" id="ARBA00022723"/>
    </source>
</evidence>
<evidence type="ECO:0000259" key="5">
    <source>
        <dbReference type="PROSITE" id="PS50081"/>
    </source>
</evidence>
<evidence type="ECO:0000256" key="3">
    <source>
        <dbReference type="ARBA" id="ARBA00022771"/>
    </source>
</evidence>
<dbReference type="InterPro" id="IPR001965">
    <property type="entry name" value="Znf_PHD"/>
</dbReference>
<evidence type="ECO:0000313" key="6">
    <source>
        <dbReference type="EMBL" id="CAA7044823.1"/>
    </source>
</evidence>
<feature type="domain" description="Phorbol-ester/DAG-type" evidence="5">
    <location>
        <begin position="184"/>
        <end position="235"/>
    </location>
</feature>